<feature type="region of interest" description="Disordered" evidence="1">
    <location>
        <begin position="81"/>
        <end position="107"/>
    </location>
</feature>
<evidence type="ECO:0000313" key="3">
    <source>
        <dbReference type="Proteomes" id="UP001267426"/>
    </source>
</evidence>
<gene>
    <name evidence="2" type="ORF">RM540_11390</name>
</gene>
<evidence type="ECO:0000256" key="1">
    <source>
        <dbReference type="SAM" id="MobiDB-lite"/>
    </source>
</evidence>
<organism evidence="2 3">
    <name type="scientific">Rubrivirga litoralis</name>
    <dbReference type="NCBI Taxonomy" id="3075598"/>
    <lineage>
        <taxon>Bacteria</taxon>
        <taxon>Pseudomonadati</taxon>
        <taxon>Rhodothermota</taxon>
        <taxon>Rhodothermia</taxon>
        <taxon>Rhodothermales</taxon>
        <taxon>Rubricoccaceae</taxon>
        <taxon>Rubrivirga</taxon>
    </lineage>
</organism>
<accession>A0ABU3BST1</accession>
<evidence type="ECO:0008006" key="4">
    <source>
        <dbReference type="Google" id="ProtNLM"/>
    </source>
</evidence>
<comment type="caution">
    <text evidence="2">The sequence shown here is derived from an EMBL/GenBank/DDBJ whole genome shotgun (WGS) entry which is preliminary data.</text>
</comment>
<feature type="compositionally biased region" description="Low complexity" evidence="1">
    <location>
        <begin position="88"/>
        <end position="107"/>
    </location>
</feature>
<keyword evidence="3" id="KW-1185">Reference proteome</keyword>
<dbReference type="RefSeq" id="WP_311664163.1">
    <property type="nucleotide sequence ID" value="NZ_JAVRHT010000026.1"/>
</dbReference>
<dbReference type="EMBL" id="JAVRHT010000026">
    <property type="protein sequence ID" value="MDT0632352.1"/>
    <property type="molecule type" value="Genomic_DNA"/>
</dbReference>
<proteinExistence type="predicted"/>
<dbReference type="Proteomes" id="UP001267426">
    <property type="component" value="Unassembled WGS sequence"/>
</dbReference>
<reference evidence="2 3" key="1">
    <citation type="submission" date="2023-09" db="EMBL/GenBank/DDBJ databases">
        <authorList>
            <person name="Rey-Velasco X."/>
        </authorList>
    </citation>
    <scope>NUCLEOTIDE SEQUENCE [LARGE SCALE GENOMIC DNA]</scope>
    <source>
        <strain evidence="2 3">F394</strain>
    </source>
</reference>
<protein>
    <recommendedName>
        <fullName evidence="4">Flagellar protein FliT</fullName>
    </recommendedName>
</protein>
<name>A0ABU3BST1_9BACT</name>
<evidence type="ECO:0000313" key="2">
    <source>
        <dbReference type="EMBL" id="MDT0632352.1"/>
    </source>
</evidence>
<sequence length="107" mass="11044">MTTTPPAEAAFQAGARLLAALDADDLDAVLVAARERGGAVDRLARSGAAPDAALAARFAEQDRALADRLGRAHDQIAEALRQSGRTQRAAGRYASAAPPAARLRARG</sequence>